<proteinExistence type="predicted"/>
<gene>
    <name evidence="2" type="ORF">DFP88_10223</name>
</gene>
<dbReference type="OrthoDB" id="4736977at2"/>
<feature type="signal peptide" evidence="1">
    <location>
        <begin position="1"/>
        <end position="26"/>
    </location>
</feature>
<evidence type="ECO:0000313" key="2">
    <source>
        <dbReference type="EMBL" id="PYE84228.1"/>
    </source>
</evidence>
<reference evidence="2 3" key="1">
    <citation type="submission" date="2018-06" db="EMBL/GenBank/DDBJ databases">
        <title>Genomic Encyclopedia of Type Strains, Phase III (KMG-III): the genomes of soil and plant-associated and newly described type strains.</title>
        <authorList>
            <person name="Whitman W."/>
        </authorList>
    </citation>
    <scope>NUCLEOTIDE SEQUENCE [LARGE SCALE GENOMIC DNA]</scope>
    <source>
        <strain evidence="2 3">CECT 9025</strain>
    </source>
</reference>
<keyword evidence="1" id="KW-0732">Signal</keyword>
<dbReference type="EMBL" id="QJTE01000002">
    <property type="protein sequence ID" value="PYE84228.1"/>
    <property type="molecule type" value="Genomic_DNA"/>
</dbReference>
<accession>A0A318T751</accession>
<evidence type="ECO:0000313" key="3">
    <source>
        <dbReference type="Proteomes" id="UP000248311"/>
    </source>
</evidence>
<sequence>MPTLRSGLAPCAVLAAAVLAAAPALAGQVTVNNGTQTVLYRLFTSESSDEMWGPDRLGEKVVQPGGSVVLTIPDNMDCAWDFLLVYADGVEDQMTLNTCMTDTLNLTE</sequence>
<organism evidence="2 3">
    <name type="scientific">Pseudoroseicyclus aestuarii</name>
    <dbReference type="NCBI Taxonomy" id="1795041"/>
    <lineage>
        <taxon>Bacteria</taxon>
        <taxon>Pseudomonadati</taxon>
        <taxon>Pseudomonadota</taxon>
        <taxon>Alphaproteobacteria</taxon>
        <taxon>Rhodobacterales</taxon>
        <taxon>Paracoccaceae</taxon>
        <taxon>Pseudoroseicyclus</taxon>
    </lineage>
</organism>
<dbReference type="RefSeq" id="WP_110813345.1">
    <property type="nucleotide sequence ID" value="NZ_QJTE01000002.1"/>
</dbReference>
<keyword evidence="3" id="KW-1185">Reference proteome</keyword>
<name>A0A318T751_9RHOB</name>
<dbReference type="AlphaFoldDB" id="A0A318T751"/>
<protein>
    <submittedName>
        <fullName evidence="2">Uncharacterized protein</fullName>
    </submittedName>
</protein>
<feature type="chain" id="PRO_5016400487" evidence="1">
    <location>
        <begin position="27"/>
        <end position="108"/>
    </location>
</feature>
<dbReference type="Proteomes" id="UP000248311">
    <property type="component" value="Unassembled WGS sequence"/>
</dbReference>
<evidence type="ECO:0000256" key="1">
    <source>
        <dbReference type="SAM" id="SignalP"/>
    </source>
</evidence>
<comment type="caution">
    <text evidence="2">The sequence shown here is derived from an EMBL/GenBank/DDBJ whole genome shotgun (WGS) entry which is preliminary data.</text>
</comment>